<organism evidence="1 2">
    <name type="scientific">Pistacia integerrima</name>
    <dbReference type="NCBI Taxonomy" id="434235"/>
    <lineage>
        <taxon>Eukaryota</taxon>
        <taxon>Viridiplantae</taxon>
        <taxon>Streptophyta</taxon>
        <taxon>Embryophyta</taxon>
        <taxon>Tracheophyta</taxon>
        <taxon>Spermatophyta</taxon>
        <taxon>Magnoliopsida</taxon>
        <taxon>eudicotyledons</taxon>
        <taxon>Gunneridae</taxon>
        <taxon>Pentapetalae</taxon>
        <taxon>rosids</taxon>
        <taxon>malvids</taxon>
        <taxon>Sapindales</taxon>
        <taxon>Anacardiaceae</taxon>
        <taxon>Pistacia</taxon>
    </lineage>
</organism>
<accession>A0ACC0X8L8</accession>
<protein>
    <submittedName>
        <fullName evidence="1">Uncharacterized protein</fullName>
    </submittedName>
</protein>
<dbReference type="Proteomes" id="UP001163603">
    <property type="component" value="Chromosome 13"/>
</dbReference>
<evidence type="ECO:0000313" key="1">
    <source>
        <dbReference type="EMBL" id="KAJ0013644.1"/>
    </source>
</evidence>
<dbReference type="EMBL" id="CM047748">
    <property type="protein sequence ID" value="KAJ0013644.1"/>
    <property type="molecule type" value="Genomic_DNA"/>
</dbReference>
<name>A0ACC0X8L8_9ROSI</name>
<gene>
    <name evidence="1" type="ORF">Pint_19912</name>
</gene>
<comment type="caution">
    <text evidence="1">The sequence shown here is derived from an EMBL/GenBank/DDBJ whole genome shotgun (WGS) entry which is preliminary data.</text>
</comment>
<evidence type="ECO:0000313" key="2">
    <source>
        <dbReference type="Proteomes" id="UP001163603"/>
    </source>
</evidence>
<keyword evidence="2" id="KW-1185">Reference proteome</keyword>
<reference evidence="2" key="1">
    <citation type="journal article" date="2023" name="G3 (Bethesda)">
        <title>Genome assembly and association tests identify interacting loci associated with vigor, precocity, and sex in interspecific pistachio rootstocks.</title>
        <authorList>
            <person name="Palmer W."/>
            <person name="Jacygrad E."/>
            <person name="Sagayaradj S."/>
            <person name="Cavanaugh K."/>
            <person name="Han R."/>
            <person name="Bertier L."/>
            <person name="Beede B."/>
            <person name="Kafkas S."/>
            <person name="Golino D."/>
            <person name="Preece J."/>
            <person name="Michelmore R."/>
        </authorList>
    </citation>
    <scope>NUCLEOTIDE SEQUENCE [LARGE SCALE GENOMIC DNA]</scope>
</reference>
<proteinExistence type="predicted"/>
<sequence length="151" mass="17488">MIEKGTGLYHSVREANKLWLFRLKLIIDHIRWDSLKISPSQEFEDHILRKLDEASRKEKDVEIFVHHIVAKQEDFKALVSDAARTDRFVNEMELFLASGLNIEAHDAVYMQRSGWNSPRVTIQPTERESSGQAPVIVPYLYVFDEDSDGTD</sequence>